<dbReference type="InterPro" id="IPR036873">
    <property type="entry name" value="Rhodanese-like_dom_sf"/>
</dbReference>
<feature type="chain" id="PRO_5045614515" evidence="1">
    <location>
        <begin position="26"/>
        <end position="134"/>
    </location>
</feature>
<dbReference type="PANTHER" id="PTHR43031:SF7">
    <property type="entry name" value="NITRIC OXIDE REDUCTASE FLRD-NAD(+) REDUCTASE"/>
    <property type="match status" value="1"/>
</dbReference>
<dbReference type="Gene3D" id="3.40.250.10">
    <property type="entry name" value="Rhodanese-like domain"/>
    <property type="match status" value="1"/>
</dbReference>
<evidence type="ECO:0000313" key="3">
    <source>
        <dbReference type="EMBL" id="MFC6238876.1"/>
    </source>
</evidence>
<evidence type="ECO:0000256" key="1">
    <source>
        <dbReference type="SAM" id="SignalP"/>
    </source>
</evidence>
<keyword evidence="4" id="KW-1185">Reference proteome</keyword>
<gene>
    <name evidence="3" type="ORF">ACFQGU_13385</name>
</gene>
<dbReference type="InterPro" id="IPR050229">
    <property type="entry name" value="GlpE_sulfurtransferase"/>
</dbReference>
<dbReference type="InterPro" id="IPR001763">
    <property type="entry name" value="Rhodanese-like_dom"/>
</dbReference>
<dbReference type="Proteomes" id="UP001596138">
    <property type="component" value="Unassembled WGS sequence"/>
</dbReference>
<dbReference type="SUPFAM" id="SSF52821">
    <property type="entry name" value="Rhodanese/Cell cycle control phosphatase"/>
    <property type="match status" value="1"/>
</dbReference>
<dbReference type="SMART" id="SM00450">
    <property type="entry name" value="RHOD"/>
    <property type="match status" value="1"/>
</dbReference>
<protein>
    <submittedName>
        <fullName evidence="3">Rhodanese-like domain-containing protein</fullName>
    </submittedName>
</protein>
<dbReference type="Pfam" id="PF00581">
    <property type="entry name" value="Rhodanese"/>
    <property type="match status" value="1"/>
</dbReference>
<evidence type="ECO:0000259" key="2">
    <source>
        <dbReference type="PROSITE" id="PS50206"/>
    </source>
</evidence>
<dbReference type="PROSITE" id="PS51257">
    <property type="entry name" value="PROKAR_LIPOPROTEIN"/>
    <property type="match status" value="1"/>
</dbReference>
<sequence length="134" mass="13444">MKNPLRLLVLAVVALVGALVLTSCGAGSSVTTVGAQDFLTKTAEPGVVVVDVRTAAEFAEGHVDGAINVDVEAPTFDAQIAQLDKATTYAVYCRTGRRSGLATDALGEAGFTSVVNLDGGIADLQAAGAPIVAG</sequence>
<dbReference type="PROSITE" id="PS50206">
    <property type="entry name" value="RHODANESE_3"/>
    <property type="match status" value="1"/>
</dbReference>
<evidence type="ECO:0000313" key="4">
    <source>
        <dbReference type="Proteomes" id="UP001596138"/>
    </source>
</evidence>
<feature type="domain" description="Rhodanese" evidence="2">
    <location>
        <begin position="43"/>
        <end position="133"/>
    </location>
</feature>
<dbReference type="PANTHER" id="PTHR43031">
    <property type="entry name" value="FAD-DEPENDENT OXIDOREDUCTASE"/>
    <property type="match status" value="1"/>
</dbReference>
<dbReference type="EMBL" id="JBHSTI010000008">
    <property type="protein sequence ID" value="MFC6238876.1"/>
    <property type="molecule type" value="Genomic_DNA"/>
</dbReference>
<dbReference type="CDD" id="cd00158">
    <property type="entry name" value="RHOD"/>
    <property type="match status" value="1"/>
</dbReference>
<proteinExistence type="predicted"/>
<organism evidence="3 4">
    <name type="scientific">Longivirga aurantiaca</name>
    <dbReference type="NCBI Taxonomy" id="1837743"/>
    <lineage>
        <taxon>Bacteria</taxon>
        <taxon>Bacillati</taxon>
        <taxon>Actinomycetota</taxon>
        <taxon>Actinomycetes</taxon>
        <taxon>Sporichthyales</taxon>
        <taxon>Sporichthyaceae</taxon>
        <taxon>Longivirga</taxon>
    </lineage>
</organism>
<reference evidence="4" key="1">
    <citation type="journal article" date="2019" name="Int. J. Syst. Evol. Microbiol.">
        <title>The Global Catalogue of Microorganisms (GCM) 10K type strain sequencing project: providing services to taxonomists for standard genome sequencing and annotation.</title>
        <authorList>
            <consortium name="The Broad Institute Genomics Platform"/>
            <consortium name="The Broad Institute Genome Sequencing Center for Infectious Disease"/>
            <person name="Wu L."/>
            <person name="Ma J."/>
        </authorList>
    </citation>
    <scope>NUCLEOTIDE SEQUENCE [LARGE SCALE GENOMIC DNA]</scope>
    <source>
        <strain evidence="4">CGMCC 4.7317</strain>
    </source>
</reference>
<feature type="signal peptide" evidence="1">
    <location>
        <begin position="1"/>
        <end position="25"/>
    </location>
</feature>
<comment type="caution">
    <text evidence="3">The sequence shown here is derived from an EMBL/GenBank/DDBJ whole genome shotgun (WGS) entry which is preliminary data.</text>
</comment>
<accession>A0ABW1T2Z4</accession>
<dbReference type="RefSeq" id="WP_386767461.1">
    <property type="nucleotide sequence ID" value="NZ_JBHSTI010000008.1"/>
</dbReference>
<keyword evidence="1" id="KW-0732">Signal</keyword>
<name>A0ABW1T2Z4_9ACTN</name>